<keyword evidence="1" id="KW-0378">Hydrolase</keyword>
<accession>A0ACC0HP07</accession>
<evidence type="ECO:0000313" key="2">
    <source>
        <dbReference type="Proteomes" id="UP001060215"/>
    </source>
</evidence>
<dbReference type="EMBL" id="CM045761">
    <property type="protein sequence ID" value="KAI8015209.1"/>
    <property type="molecule type" value="Genomic_DNA"/>
</dbReference>
<proteinExistence type="predicted"/>
<name>A0ACC0HP07_9ERIC</name>
<sequence length="961" mass="108067">MNSSCKNLDVFDFKGDKLSECPSSKLFSKFKNPNAIDKYSFLEEVADGTNFQSKEIDNLPCVAVDAMDNVHSCDNAVSHIPIGLEGEDPAPNKMSGLDDFLLFNSTNHEQQAQFIPDKLKPGSFSAQLEPRASNPGEVSLGFSQLKFSLQESSSSDESVDVISDADESICESSPSTSDVSGDDYPLDGPLSDNFLGGWEMGDRNAVVVCPDYIVYRGRFCTESVLIFSSNCIEVKGSTTYRNDRTFNFQWGIDDIVDIESQWSQSLQIAKVKLCLIAKDAMQADDAQGTSGIEELKFAVHDSNWYEKREQITSLDVRYKALWKVEFDSCIGGDGVALPGQNGIHIPKKRYFPKFDEPFEEVVYPKGDADAVSISKRDVDLLQPDTFVNDTIIDFYIKYLKNEMQPQERQRFHFFNSFFFRKLIDLDKDPSSAFEGRAAFQRVRKWTRKVNLFEKDYVFIPVNFNYHWSLIVICHPGEISKFQDVDMEKSLKVPCILHMDSIKGTHTGLKDLVQSYLWEEWKERQKEASEDFSSKFFNLRFVPLELPQQQNSFDCGLFLLHYVERFLGDAPLNFSPFKITKFSNFLNMDWFPPAEPSLKRVHIQRLICEILERENPPAACRGEPCASDYPESKNEIEADVDFTSERHIHVKSCHGHLSSSQASQGIELTLLPSSSFKSSEFTSDSGSVLREFLEAGATASALAFLNGQYPTFERTTSFSEFKGAMSSIEEDVEPGKQFVYSPSNRTGFRELNGITSEGCVFTYSSRDFGAETSWNLGISVHQAGHEDIDSSPATSICASDDSLEVKINQNNIDQEDEDLSKERIAQPRSPTENVECLTENFASVPSDMVENSQYSDHDADGNDDDLISCPYNLSGLSNQENGNGACLIGDSSVPESDEQKVLERTGNDSVLESDEQQAGKRICDDSELGLDELQPVKRLKLTLPLEEEERRLTRSLSEDQQL</sequence>
<dbReference type="Proteomes" id="UP001060215">
    <property type="component" value="Chromosome 4"/>
</dbReference>
<keyword evidence="1" id="KW-0645">Protease</keyword>
<protein>
    <submittedName>
        <fullName evidence="1">Ubiquitin-like-specific protease 2B</fullName>
    </submittedName>
</protein>
<gene>
    <name evidence="1" type="ORF">LOK49_LG05G03095</name>
</gene>
<keyword evidence="2" id="KW-1185">Reference proteome</keyword>
<reference evidence="1 2" key="1">
    <citation type="journal article" date="2022" name="Plant J.">
        <title>Chromosome-level genome of Camellia lanceoleosa provides a valuable resource for understanding genome evolution and self-incompatibility.</title>
        <authorList>
            <person name="Gong W."/>
            <person name="Xiao S."/>
            <person name="Wang L."/>
            <person name="Liao Z."/>
            <person name="Chang Y."/>
            <person name="Mo W."/>
            <person name="Hu G."/>
            <person name="Li W."/>
            <person name="Zhao G."/>
            <person name="Zhu H."/>
            <person name="Hu X."/>
            <person name="Ji K."/>
            <person name="Xiang X."/>
            <person name="Song Q."/>
            <person name="Yuan D."/>
            <person name="Jin S."/>
            <person name="Zhang L."/>
        </authorList>
    </citation>
    <scope>NUCLEOTIDE SEQUENCE [LARGE SCALE GENOMIC DNA]</scope>
    <source>
        <strain evidence="1">SQ_2022a</strain>
    </source>
</reference>
<organism evidence="1 2">
    <name type="scientific">Camellia lanceoleosa</name>
    <dbReference type="NCBI Taxonomy" id="1840588"/>
    <lineage>
        <taxon>Eukaryota</taxon>
        <taxon>Viridiplantae</taxon>
        <taxon>Streptophyta</taxon>
        <taxon>Embryophyta</taxon>
        <taxon>Tracheophyta</taxon>
        <taxon>Spermatophyta</taxon>
        <taxon>Magnoliopsida</taxon>
        <taxon>eudicotyledons</taxon>
        <taxon>Gunneridae</taxon>
        <taxon>Pentapetalae</taxon>
        <taxon>asterids</taxon>
        <taxon>Ericales</taxon>
        <taxon>Theaceae</taxon>
        <taxon>Camellia</taxon>
    </lineage>
</organism>
<evidence type="ECO:0000313" key="1">
    <source>
        <dbReference type="EMBL" id="KAI8015209.1"/>
    </source>
</evidence>
<comment type="caution">
    <text evidence="1">The sequence shown here is derived from an EMBL/GenBank/DDBJ whole genome shotgun (WGS) entry which is preliminary data.</text>
</comment>